<dbReference type="SMART" id="SM00327">
    <property type="entry name" value="VWA"/>
    <property type="match status" value="1"/>
</dbReference>
<dbReference type="PANTHER" id="PTHR10579">
    <property type="entry name" value="CALCIUM-ACTIVATED CHLORIDE CHANNEL REGULATOR"/>
    <property type="match status" value="1"/>
</dbReference>
<accession>A0ABR7HDW4</accession>
<keyword evidence="7" id="KW-0812">Transmembrane</keyword>
<dbReference type="EMBL" id="JACOPB010000017">
    <property type="protein sequence ID" value="MBC5711315.1"/>
    <property type="molecule type" value="Genomic_DNA"/>
</dbReference>
<feature type="region of interest" description="Disordered" evidence="6">
    <location>
        <begin position="3859"/>
        <end position="3888"/>
    </location>
</feature>
<dbReference type="PANTHER" id="PTHR10579:SF43">
    <property type="entry name" value="ZINC FINGER (C3HC4-TYPE RING FINGER) FAMILY PROTEIN"/>
    <property type="match status" value="1"/>
</dbReference>
<dbReference type="SUPFAM" id="SSF53300">
    <property type="entry name" value="vWA-like"/>
    <property type="match status" value="1"/>
</dbReference>
<name>A0ABR7HDW4_9FIRM</name>
<organism evidence="11 12">
    <name type="scientific">Hungatella hominis</name>
    <dbReference type="NCBI Taxonomy" id="2763050"/>
    <lineage>
        <taxon>Bacteria</taxon>
        <taxon>Bacillati</taxon>
        <taxon>Bacillota</taxon>
        <taxon>Clostridia</taxon>
        <taxon>Lachnospirales</taxon>
        <taxon>Lachnospiraceae</taxon>
        <taxon>Hungatella</taxon>
    </lineage>
</organism>
<sequence length="3960" mass="424651">MKGLRKKFRRGLAAFLAFVLTMTSVNTVSLADVSNALETEKATFVMSGEDIVESAQAAIDNGSTFTYEDLGIEETGSTAKEYQKLFTNGTVYEIAPSYDLDEEENADGANLRMFIRVKGETEGYQITGEEEIIFLYINDSESKIAFRSRVDDYVTDKVTVKGNSSLAETEKPVLDENGNAVEGDKPAQTPEESTVPSGENGSVEETKEPETEAQAQVPEESMQEPESEVPTQEPETTAPAEEPKTEAPTQAETEKPTQAPVQEPETEAPVQEPETQAPETDAATQAPEVQEPDTEAPAQEPEPEAPAQEPEAADTGNETASIIRNNTYVLTTAIEPTSEESDVSIVDEEVPKADSPKEDTEANTPADNPVSVSTGSNADKGDHADHEESKPSEKIEGKTYGHVLLNEESYAKAYVTTLDKMGISVEAAEGLTLTIHHNAFYNDEDISEDEVVRGLKEGEEINPADYAWNKEFLTYAGSSQDNIVISSQTENRVDLYYNAIAEEKTEDEVTITGAIPRSYFRSAKADDNTTPGKVFPTKTAEWVDEANGIGKIDFTIYGNPIRRGSDVVLVIDSSGSMEGEKWSTAKNAAKGFIDNLYQNKDGVVSDDRIAIVDFDSSAKAYPGTNNGSETFLKVDDKIVANKKNYSATEYFKSYVLDSQMKDKGGTDYDKALQTAQSVINNRRDSSRPAYIVFMSDGEPNGEWVFDWLNTYYDYYDGQEVASELKNNGVTIYSIGLNIGSDNFTDFIVPLASDPASTYAKNIVNTSDLVGIYDAIASSIKIAGTEATITDVINTEAFEIATDYNDGMWYEASTGTVSKSSDNKTITWDFGNISANKETLTIYIKVKDTVQGGTAPDTNKEAKVDYTDPNEQSQTQDIPSPNLAVGDVGTITLNYYLVNEDGITINGTGEAIDFARRQQLGTKLYGDAPQEFGSYTVNAPSTIEYNGIKYQYVAASASKDGSANPANVELSPAKKAVNLYYGYQEIKDVTVTFHGNGGTPSVSSVTVPKDTALGGQIATAVREDHNFLGWNTAMDGSGSAFTSNTIVTDNMTVYAQWQKKQALTIKAADTEKVYNGEIQYASETGYESTGLKAGHRITNIKASGSGRDVQEDGYPITITGSVKVVNESGVDVTHEYTITKEPGTLTIKPKEVTITVDNSSKAYGSPDPKFTGKVEGLVNETDLGTVSFVRTNEAEEVDVYKEVLAAKYKANKNYTVTEHRGDFEIKVATMPGASLSAKGGSWEYDGNAHYAAATLNKADGYTVYYKVNDGDWTVNPPSVTEVSEGIVTVSVKATKHGYVDLGTENVTLQITPKPATITVKNAEKTFGESDPTFEGTVQGLVNSTDLGTVTYKRSNDTENVGTYIEVLIAEYTENKNYTVDVKKGDFRIKPAKDPQADLKIAGGSWPYDGKEHKVKLNVIDSALAALKRYTIEYSTDGGQTWSKNVPGVTNVSDGTLTVIARGTREGYETLESNEATISITPAPVTIVVNNAEKFYGDDDPAFTGVEKGLVKAGDLGNVTYSRTNDDEEVGVYQNVLTANYTSNKNYTVEIEKGDFKIKSASLEGAVLTAVGGEWTYDGNAHAATAALENAPGYTIYYKTGNGDWTTEAPSVTNVADGLVTVSVKAERYGYEALEAEDVTLKILPKEVIIQVKNAEKFFDEPDPKFEGTVSALVNQEDLGTVTYTRENTEEAVGKYTQVLTANYTSNGNYEVTIKKGDFEIKTATLEGASLSATGGSWPYDGKTHYANAELTKADNYTIYYRVGDGEWTTEKPGVTNVSEGELTVSVKATRTGYVDIVTEDVKLVITPREATITVNDAEKFYDEKDPSFTGTETNLVKAGDLGTVTYRRTNDAEEVGIYTDVLTADYTANDNYNVTVVNADFTIKVASIAGAKLTAAGGNWIYDGEAHAAAGRVENADGYTVYYKVGDGGWTTEVPSVTNVLDGIVTVSVKATRTGYEELTTDAVTLEIIPKDAAIVVDDAEKFYDEADPKFTGTVTGLVKEGDLTGLTYIRTNSDEAVGIYPEVLAAAYIENPNYNVTEHKGTFEIKTATMKDAKVTADGGSWVYDGAAHAATASLKNADGYTVYYKAGDGEWTTTAPSVTNVAEGIVTVSVKATKTGYTDLTAEDVTIQITKKPVTITVNNAEKFFNEADPAFTGTVTKLVADGDLGTITYVRTNDAAGVGTYEKVLDAVYTDNTNYEVTVNRGDFKIKEAKDPEAELKIVGGSWVYDGDEHRVKLDVIDSVLAALKKYKIEYSTDGGNTWSETVPGVTNVADGTVTVIARGTREGYETLVSNETTIQITARTAAIRVHDAEKFFDESDPAFTGTEENLVKAGDLGTVTYRRTNADEAVGTYPEVLTADYTANSNYIVNVVNGDFEIKTASIKDAKLEAAGGSWIYDGAAHAASGNVTNADGYTVYYKAGNGEWTTEAPSVTNVLEGTVTVSVKAVRSGYVDLTTEDVTLKITPREAAITVDHAEKYFDEQDPEFTGTAANLVASGDLGTITYRRTNTEEAVGTYPKVLTADYESNSNYIVTVVKGDFAIKTAFIEDAELAAAGGSWTYDGAAHAATAKLKNAPGYTIYYKAGNGEWSTVAPDVTNVSEGLVTVSVKATKTGYEDLTTDDVTLQITPKTATITVDNAEKFFDEEDPAFTGTVTDLVNESDLGTVSYKRTNAEEAVGIYKEVLTAEFTDNSNYNVIVQKGDFQIKTAAITGAALTAAGGSWVYDGNAHRAEAIVENADGYTIYYKTEGGAWSTEVPSVTNVSDGKVTVSVMAVKTGYEDLNTEDVTLEITPRDATIVVDDAEKFFDEKDPVFTGTKNNLVKEEDLGTVTYRRTNTAEEVRTYPDVLTADYVANSNYHVTVVNGDFTIKTASISGAELTAAGGSWIYDGEAHAAAGRVENADGYTVYYKVGDGGWTTEAPSVTNVLDGTVTVSVKATRTGYEELTTDAVTLEIIPKDAAIVVDDAEKFFDEADPKFTGTVTGLVKEGDLTGLTYIRTNSDEAVGIYPEVLAAAYIENPNYNVTEHKGTFEIKTATMKDAKVTADGGSWVYDGAAHAATASLKNADGYTVYYKAGDGEWTTTAPSVTNVAEGIVTVSVKATKTGYTDLTAEDVTIQITKKPAAITVNNAEKFFNEADPAFTGTVTKLVADGDLGTITYVRTNDAAGVGTYEKVLDAVYTDNTNYEVTVNRGDFKIKEAKDPEAELKIVGGSWVYDGDEHRVKLDVIDSVLAALKKYKIEYSTDGGNTWSETVPGVTNVADGTVTVIARGTREGYETLVSNETTIQITARTAAIRVHDAEKFFDESDPAFTGTEENLVKAGDLGTVTYRRTNADEAVGTYPEVLTADYTANSNYIVNVVNGDFEIKTASIKDAKLEAAGGSWIYDGAAHAASGNVTNADGYTVYYKAGNGEWTTEAPSVTNVLEGTVTVSVKAVRSGYADLTTEDVTLKITPREAAITVDHAEKYFDEQDPEFTGTAANLVASGDLGTITYRRTNTEEAVGTYPKVLTADYESNSNYIVTVVKGDFAIKTAFLEDAVLTAAGGSWVYDGAAHEAAAKLEHAPGYTIYYKAGNGEWSTEAPGVTNVADGTVTVSVKAAKTGYEDLTAEDVTIRITARPATIVVDNKSKSYSDIDPLFTGQIQGLISDGDLGTVVYHRLDADKNKEAVGADITLTAGYSDNSNYKVEVKNGKLDIIALNTNTVNVTGETVTYDGKTHGLREVTALKEGSTILYSVDNQNFSETVPVFTEAGNHTVYVKAVNPNYHDTAVVTGIVVIQKRALSITAASAERKYNGTELTAPTASITDGTLADGQTLTAVKVTGSQTSVGSSENIASDAVIMADNAEVTSNYNITYLAGTLRVTSGSSGGGGGGGGNTPNPDKPYVPGGPGTDPGTVTIEPGEVPLANLPESSSSDNLILIDDGNVPLAGLPKTGDRAGAHAGLAALLSGFLLAAFTALSSKKREEEK</sequence>
<feature type="chain" id="PRO_5045203203" evidence="8">
    <location>
        <begin position="32"/>
        <end position="3960"/>
    </location>
</feature>
<dbReference type="Pfam" id="PF09479">
    <property type="entry name" value="Flg_new"/>
    <property type="match status" value="1"/>
</dbReference>
<proteinExistence type="predicted"/>
<dbReference type="InterPro" id="IPR013378">
    <property type="entry name" value="InlB-like_B-rpt"/>
</dbReference>
<keyword evidence="7" id="KW-0472">Membrane</keyword>
<evidence type="ECO:0000256" key="1">
    <source>
        <dbReference type="ARBA" id="ARBA00004196"/>
    </source>
</evidence>
<evidence type="ECO:0000256" key="8">
    <source>
        <dbReference type="SAM" id="SignalP"/>
    </source>
</evidence>
<evidence type="ECO:0000256" key="5">
    <source>
        <dbReference type="ARBA" id="ARBA00023088"/>
    </source>
</evidence>
<feature type="compositionally biased region" description="Polar residues" evidence="6">
    <location>
        <begin position="868"/>
        <end position="878"/>
    </location>
</feature>
<evidence type="ECO:0000256" key="6">
    <source>
        <dbReference type="SAM" id="MobiDB-lite"/>
    </source>
</evidence>
<feature type="compositionally biased region" description="Basic and acidic residues" evidence="6">
    <location>
        <begin position="379"/>
        <end position="398"/>
    </location>
</feature>
<evidence type="ECO:0000256" key="4">
    <source>
        <dbReference type="ARBA" id="ARBA00022729"/>
    </source>
</evidence>
<dbReference type="Pfam" id="PF18676">
    <property type="entry name" value="MBG_2"/>
    <property type="match status" value="16"/>
</dbReference>
<protein>
    <submittedName>
        <fullName evidence="11">Doubled motif LPXTG anchor domain-containing protein</fullName>
    </submittedName>
</protein>
<keyword evidence="2" id="KW-0134">Cell wall</keyword>
<feature type="compositionally biased region" description="Polar residues" evidence="6">
    <location>
        <begin position="190"/>
        <end position="200"/>
    </location>
</feature>
<dbReference type="InterPro" id="IPR041286">
    <property type="entry name" value="MBG_2"/>
</dbReference>
<feature type="domain" description="VWFA" evidence="9">
    <location>
        <begin position="566"/>
        <end position="779"/>
    </location>
</feature>
<feature type="transmembrane region" description="Helical" evidence="7">
    <location>
        <begin position="3930"/>
        <end position="3951"/>
    </location>
</feature>
<evidence type="ECO:0000256" key="7">
    <source>
        <dbReference type="SAM" id="Phobius"/>
    </source>
</evidence>
<feature type="region of interest" description="Disordered" evidence="6">
    <location>
        <begin position="166"/>
        <end position="398"/>
    </location>
</feature>
<evidence type="ECO:0000313" key="11">
    <source>
        <dbReference type="EMBL" id="MBC5711315.1"/>
    </source>
</evidence>
<feature type="compositionally biased region" description="Polar residues" evidence="6">
    <location>
        <begin position="362"/>
        <end position="377"/>
    </location>
</feature>
<evidence type="ECO:0000259" key="9">
    <source>
        <dbReference type="PROSITE" id="PS50234"/>
    </source>
</evidence>
<dbReference type="PROSITE" id="PS50847">
    <property type="entry name" value="GRAM_POS_ANCHORING"/>
    <property type="match status" value="1"/>
</dbReference>
<dbReference type="PROSITE" id="PS50234">
    <property type="entry name" value="VWFA"/>
    <property type="match status" value="1"/>
</dbReference>
<dbReference type="Pfam" id="PF00092">
    <property type="entry name" value="VWA"/>
    <property type="match status" value="1"/>
</dbReference>
<feature type="compositionally biased region" description="Acidic residues" evidence="6">
    <location>
        <begin position="337"/>
        <end position="348"/>
    </location>
</feature>
<feature type="compositionally biased region" description="Low complexity" evidence="6">
    <location>
        <begin position="295"/>
        <end position="315"/>
    </location>
</feature>
<keyword evidence="5" id="KW-0572">Peptidoglycan-anchor</keyword>
<dbReference type="Proteomes" id="UP000634672">
    <property type="component" value="Unassembled WGS sequence"/>
</dbReference>
<feature type="compositionally biased region" description="Gly residues" evidence="6">
    <location>
        <begin position="3859"/>
        <end position="3869"/>
    </location>
</feature>
<dbReference type="Gene3D" id="2.60.40.4270">
    <property type="entry name" value="Listeria-Bacteroides repeat domain"/>
    <property type="match status" value="1"/>
</dbReference>
<keyword evidence="3" id="KW-0964">Secreted</keyword>
<feature type="compositionally biased region" description="Low complexity" evidence="6">
    <location>
        <begin position="230"/>
        <end position="251"/>
    </location>
</feature>
<keyword evidence="7" id="KW-1133">Transmembrane helix</keyword>
<feature type="region of interest" description="Disordered" evidence="6">
    <location>
        <begin position="853"/>
        <end position="881"/>
    </location>
</feature>
<feature type="domain" description="Gram-positive cocci surface proteins LPxTG" evidence="10">
    <location>
        <begin position="3923"/>
        <end position="3960"/>
    </location>
</feature>
<dbReference type="InterPro" id="IPR036465">
    <property type="entry name" value="vWFA_dom_sf"/>
</dbReference>
<dbReference type="InterPro" id="IPR002035">
    <property type="entry name" value="VWF_A"/>
</dbReference>
<dbReference type="RefSeq" id="WP_187023942.1">
    <property type="nucleotide sequence ID" value="NZ_JACOPB010000017.1"/>
</dbReference>
<evidence type="ECO:0000256" key="2">
    <source>
        <dbReference type="ARBA" id="ARBA00022512"/>
    </source>
</evidence>
<dbReference type="InterPro" id="IPR042229">
    <property type="entry name" value="Listeria/Bacterioides_rpt_sf"/>
</dbReference>
<dbReference type="Gene3D" id="3.40.50.410">
    <property type="entry name" value="von Willebrand factor, type A domain"/>
    <property type="match status" value="1"/>
</dbReference>
<dbReference type="InterPro" id="IPR019931">
    <property type="entry name" value="LPXTG_anchor"/>
</dbReference>
<evidence type="ECO:0000259" key="10">
    <source>
        <dbReference type="PROSITE" id="PS50847"/>
    </source>
</evidence>
<evidence type="ECO:0000313" key="12">
    <source>
        <dbReference type="Proteomes" id="UP000634672"/>
    </source>
</evidence>
<dbReference type="NCBIfam" id="NF033073">
    <property type="entry name" value="LPXTG_double"/>
    <property type="match status" value="1"/>
</dbReference>
<gene>
    <name evidence="11" type="ORF">H8S75_25595</name>
</gene>
<evidence type="ECO:0000256" key="3">
    <source>
        <dbReference type="ARBA" id="ARBA00022525"/>
    </source>
</evidence>
<keyword evidence="12" id="KW-1185">Reference proteome</keyword>
<feature type="compositionally biased region" description="Basic and acidic residues" evidence="6">
    <location>
        <begin position="349"/>
        <end position="360"/>
    </location>
</feature>
<feature type="compositionally biased region" description="Polar residues" evidence="6">
    <location>
        <begin position="316"/>
        <end position="330"/>
    </location>
</feature>
<dbReference type="CDD" id="cd00198">
    <property type="entry name" value="vWFA"/>
    <property type="match status" value="1"/>
</dbReference>
<reference evidence="11 12" key="1">
    <citation type="submission" date="2020-08" db="EMBL/GenBank/DDBJ databases">
        <title>Genome public.</title>
        <authorList>
            <person name="Liu C."/>
            <person name="Sun Q."/>
        </authorList>
    </citation>
    <scope>NUCLEOTIDE SEQUENCE [LARGE SCALE GENOMIC DNA]</scope>
    <source>
        <strain evidence="11 12">NSJ-66</strain>
    </source>
</reference>
<dbReference type="InterPro" id="IPR051266">
    <property type="entry name" value="CLCR"/>
</dbReference>
<feature type="signal peptide" evidence="8">
    <location>
        <begin position="1"/>
        <end position="31"/>
    </location>
</feature>
<comment type="subcellular location">
    <subcellularLocation>
        <location evidence="1">Cell envelope</location>
    </subcellularLocation>
</comment>
<comment type="caution">
    <text evidence="11">The sequence shown here is derived from an EMBL/GenBank/DDBJ whole genome shotgun (WGS) entry which is preliminary data.</text>
</comment>
<keyword evidence="4 8" id="KW-0732">Signal</keyword>